<dbReference type="Proteomes" id="UP001356427">
    <property type="component" value="Unassembled WGS sequence"/>
</dbReference>
<dbReference type="GO" id="GO:0007283">
    <property type="term" value="P:spermatogenesis"/>
    <property type="evidence" value="ECO:0007669"/>
    <property type="project" value="TreeGrafter"/>
</dbReference>
<dbReference type="GO" id="GO:0010705">
    <property type="term" value="P:meiotic DNA double-strand break processing involved in reciprocal meiotic recombination"/>
    <property type="evidence" value="ECO:0007669"/>
    <property type="project" value="TreeGrafter"/>
</dbReference>
<dbReference type="GO" id="GO:0007129">
    <property type="term" value="P:homologous chromosome pairing at meiosis"/>
    <property type="evidence" value="ECO:0007669"/>
    <property type="project" value="TreeGrafter"/>
</dbReference>
<sequence>MGAAFSPQTPARMKAVSSTPTFSLNHPDGSTVKSPAFLFSMSSAPSPLDFSGFDCGFELGSAQEEEPPFPFTSSYFSSEKKPSGSKSPPGFLFARPESEKSEDGFEFPFSSKSPGQPSASREKGPGAGDSFPFSFNF</sequence>
<name>A0AAN8R212_9TELE</name>
<dbReference type="PANTHER" id="PTHR35449">
    <property type="entry name" value="PROTEIN SIX6OS1"/>
    <property type="match status" value="1"/>
</dbReference>
<comment type="caution">
    <text evidence="2">The sequence shown here is derived from an EMBL/GenBank/DDBJ whole genome shotgun (WGS) entry which is preliminary data.</text>
</comment>
<feature type="region of interest" description="Disordered" evidence="1">
    <location>
        <begin position="1"/>
        <end position="28"/>
    </location>
</feature>
<reference evidence="2 3" key="1">
    <citation type="submission" date="2021-04" db="EMBL/GenBank/DDBJ databases">
        <authorList>
            <person name="De Guttry C."/>
            <person name="Zahm M."/>
            <person name="Klopp C."/>
            <person name="Cabau C."/>
            <person name="Louis A."/>
            <person name="Berthelot C."/>
            <person name="Parey E."/>
            <person name="Roest Crollius H."/>
            <person name="Montfort J."/>
            <person name="Robinson-Rechavi M."/>
            <person name="Bucao C."/>
            <person name="Bouchez O."/>
            <person name="Gislard M."/>
            <person name="Lluch J."/>
            <person name="Milhes M."/>
            <person name="Lampietro C."/>
            <person name="Lopez Roques C."/>
            <person name="Donnadieu C."/>
            <person name="Braasch I."/>
            <person name="Desvignes T."/>
            <person name="Postlethwait J."/>
            <person name="Bobe J."/>
            <person name="Wedekind C."/>
            <person name="Guiguen Y."/>
        </authorList>
    </citation>
    <scope>NUCLEOTIDE SEQUENCE [LARGE SCALE GENOMIC DNA]</scope>
    <source>
        <strain evidence="2">Cs_M1</strain>
        <tissue evidence="2">Blood</tissue>
    </source>
</reference>
<protein>
    <submittedName>
        <fullName evidence="2">Uncharacterized protein</fullName>
    </submittedName>
</protein>
<dbReference type="EMBL" id="JAGTTL010000017">
    <property type="protein sequence ID" value="KAK6309472.1"/>
    <property type="molecule type" value="Genomic_DNA"/>
</dbReference>
<dbReference type="GO" id="GO:0048477">
    <property type="term" value="P:oogenesis"/>
    <property type="evidence" value="ECO:0007669"/>
    <property type="project" value="TreeGrafter"/>
</dbReference>
<organism evidence="2 3">
    <name type="scientific">Coregonus suidteri</name>
    <dbReference type="NCBI Taxonomy" id="861788"/>
    <lineage>
        <taxon>Eukaryota</taxon>
        <taxon>Metazoa</taxon>
        <taxon>Chordata</taxon>
        <taxon>Craniata</taxon>
        <taxon>Vertebrata</taxon>
        <taxon>Euteleostomi</taxon>
        <taxon>Actinopterygii</taxon>
        <taxon>Neopterygii</taxon>
        <taxon>Teleostei</taxon>
        <taxon>Protacanthopterygii</taxon>
        <taxon>Salmoniformes</taxon>
        <taxon>Salmonidae</taxon>
        <taxon>Coregoninae</taxon>
        <taxon>Coregonus</taxon>
    </lineage>
</organism>
<proteinExistence type="predicted"/>
<evidence type="ECO:0000313" key="3">
    <source>
        <dbReference type="Proteomes" id="UP001356427"/>
    </source>
</evidence>
<dbReference type="GO" id="GO:0000801">
    <property type="term" value="C:central element"/>
    <property type="evidence" value="ECO:0007669"/>
    <property type="project" value="TreeGrafter"/>
</dbReference>
<accession>A0AAN8R212</accession>
<evidence type="ECO:0000313" key="2">
    <source>
        <dbReference type="EMBL" id="KAK6309472.1"/>
    </source>
</evidence>
<dbReference type="PANTHER" id="PTHR35449:SF1">
    <property type="entry name" value="PROTEIN SIX6OS1"/>
    <property type="match status" value="1"/>
</dbReference>
<dbReference type="AlphaFoldDB" id="A0AAN8R212"/>
<feature type="region of interest" description="Disordered" evidence="1">
    <location>
        <begin position="59"/>
        <end position="137"/>
    </location>
</feature>
<gene>
    <name evidence="2" type="ORF">J4Q44_G00193530</name>
</gene>
<feature type="compositionally biased region" description="Polar residues" evidence="1">
    <location>
        <begin position="110"/>
        <end position="119"/>
    </location>
</feature>
<keyword evidence="3" id="KW-1185">Reference proteome</keyword>
<evidence type="ECO:0000256" key="1">
    <source>
        <dbReference type="SAM" id="MobiDB-lite"/>
    </source>
</evidence>